<dbReference type="AlphaFoldDB" id="A0A5E4PMV7"/>
<reference evidence="1 2" key="1">
    <citation type="submission" date="2017-07" db="EMBL/GenBank/DDBJ databases">
        <authorList>
            <person name="Talla V."/>
            <person name="Backstrom N."/>
        </authorList>
    </citation>
    <scope>NUCLEOTIDE SEQUENCE [LARGE SCALE GENOMIC DNA]</scope>
</reference>
<protein>
    <submittedName>
        <fullName evidence="1">Uncharacterized protein</fullName>
    </submittedName>
</protein>
<dbReference type="EMBL" id="FZQP02000104">
    <property type="protein sequence ID" value="VVC87348.1"/>
    <property type="molecule type" value="Genomic_DNA"/>
</dbReference>
<gene>
    <name evidence="1" type="ORF">LSINAPIS_LOCUS976</name>
</gene>
<proteinExistence type="predicted"/>
<evidence type="ECO:0000313" key="2">
    <source>
        <dbReference type="Proteomes" id="UP000324832"/>
    </source>
</evidence>
<evidence type="ECO:0000313" key="1">
    <source>
        <dbReference type="EMBL" id="VVC87348.1"/>
    </source>
</evidence>
<organism evidence="1 2">
    <name type="scientific">Leptidea sinapis</name>
    <dbReference type="NCBI Taxonomy" id="189913"/>
    <lineage>
        <taxon>Eukaryota</taxon>
        <taxon>Metazoa</taxon>
        <taxon>Ecdysozoa</taxon>
        <taxon>Arthropoda</taxon>
        <taxon>Hexapoda</taxon>
        <taxon>Insecta</taxon>
        <taxon>Pterygota</taxon>
        <taxon>Neoptera</taxon>
        <taxon>Endopterygota</taxon>
        <taxon>Lepidoptera</taxon>
        <taxon>Glossata</taxon>
        <taxon>Ditrysia</taxon>
        <taxon>Papilionoidea</taxon>
        <taxon>Pieridae</taxon>
        <taxon>Dismorphiinae</taxon>
        <taxon>Leptidea</taxon>
    </lineage>
</organism>
<accession>A0A5E4PMV7</accession>
<keyword evidence="2" id="KW-1185">Reference proteome</keyword>
<sequence>MRTQDLVESWSKEKRSRIKKKTLARSRNGNLEDGDHCGATTSYYGSLGQPYPERWHAVYTMAVVTRGGKNITDDSHAQTLLLYTRFSNYGIKLAEPKRNRTRCEPLLRAKSVCLSERTQAQYVRNAQSAGTSRLQDVQQFDYKSPPKDNIKQSKPNSFVVKQQNRKVIEKKPCAVSIQTLSIPMTYADNPISHSAFKRQSNSHIDNKTKILNSKQVSGKRLCQKVGGKETENKILLQISEANQVSDFERILNSSAILYERSHSHVWRRNVAIHSSSAITTPRPRSSYSLRTVSQAYHYLFRQHEESLQPLIDKYRRDNTDLKNPPVQSNWYQNLQELSEFYEDDKDLRDEIEAITDRIIVDEVSEGEQTTTRSNFNVNLAELFGLNVNGECISPTNREEQSQSPIDKIGNLTEEWLEPIMNSQSDDRKRDSIDSNVDCLSKNLNSVQIDCDSNVPSITFSNCSEGHSRVDKTNNKDVVIHLAVPAIDNADESRPPMM</sequence>
<name>A0A5E4PMV7_9NEOP</name>
<dbReference type="Proteomes" id="UP000324832">
    <property type="component" value="Unassembled WGS sequence"/>
</dbReference>